<name>A0ABP9N9C1_9PSEU</name>
<dbReference type="InterPro" id="IPR000086">
    <property type="entry name" value="NUDIX_hydrolase_dom"/>
</dbReference>
<comment type="cofactor">
    <cofactor evidence="1">
        <name>Mg(2+)</name>
        <dbReference type="ChEBI" id="CHEBI:18420"/>
    </cofactor>
</comment>
<dbReference type="Proteomes" id="UP001500804">
    <property type="component" value="Unassembled WGS sequence"/>
</dbReference>
<protein>
    <recommendedName>
        <fullName evidence="4">Nudix hydrolase domain-containing protein</fullName>
    </recommendedName>
</protein>
<organism evidence="5 6">
    <name type="scientific">Pseudonocardia adelaidensis</name>
    <dbReference type="NCBI Taxonomy" id="648754"/>
    <lineage>
        <taxon>Bacteria</taxon>
        <taxon>Bacillati</taxon>
        <taxon>Actinomycetota</taxon>
        <taxon>Actinomycetes</taxon>
        <taxon>Pseudonocardiales</taxon>
        <taxon>Pseudonocardiaceae</taxon>
        <taxon>Pseudonocardia</taxon>
    </lineage>
</organism>
<evidence type="ECO:0000313" key="6">
    <source>
        <dbReference type="Proteomes" id="UP001500804"/>
    </source>
</evidence>
<evidence type="ECO:0000256" key="1">
    <source>
        <dbReference type="ARBA" id="ARBA00001946"/>
    </source>
</evidence>
<dbReference type="InterPro" id="IPR020084">
    <property type="entry name" value="NUDIX_hydrolase_CS"/>
</dbReference>
<keyword evidence="2" id="KW-0378">Hydrolase</keyword>
<feature type="domain" description="Nudix hydrolase" evidence="4">
    <location>
        <begin position="18"/>
        <end position="159"/>
    </location>
</feature>
<keyword evidence="6" id="KW-1185">Reference proteome</keyword>
<dbReference type="InterPro" id="IPR015797">
    <property type="entry name" value="NUDIX_hydrolase-like_dom_sf"/>
</dbReference>
<keyword evidence="3" id="KW-0460">Magnesium</keyword>
<proteinExistence type="predicted"/>
<dbReference type="Gene3D" id="3.90.79.10">
    <property type="entry name" value="Nucleoside Triphosphate Pyrophosphohydrolase"/>
    <property type="match status" value="1"/>
</dbReference>
<sequence>MDRRRSVAGVAEPISRPGVRVAARVLLVDPAQRLLLFHGVDPHVPDESFWFTAGGGVEPGEDLLAGARRELREETGLWLPPDRLVGPVWLRRVRFSFEGVEYDSDEWFFLAALTDPAEVDTAGFTDLENRTVRGHRWWGADDLRRTTETVYPLQLAELLPGLLADGWDGRLRLID</sequence>
<dbReference type="EMBL" id="BAABJO010000002">
    <property type="protein sequence ID" value="GAA5112508.1"/>
    <property type="molecule type" value="Genomic_DNA"/>
</dbReference>
<accession>A0ABP9N9C1</accession>
<dbReference type="PROSITE" id="PS00893">
    <property type="entry name" value="NUDIX_BOX"/>
    <property type="match status" value="1"/>
</dbReference>
<evidence type="ECO:0000313" key="5">
    <source>
        <dbReference type="EMBL" id="GAA5112508.1"/>
    </source>
</evidence>
<dbReference type="PROSITE" id="PS51462">
    <property type="entry name" value="NUDIX"/>
    <property type="match status" value="1"/>
</dbReference>
<evidence type="ECO:0000256" key="2">
    <source>
        <dbReference type="ARBA" id="ARBA00022801"/>
    </source>
</evidence>
<evidence type="ECO:0000259" key="4">
    <source>
        <dbReference type="PROSITE" id="PS51462"/>
    </source>
</evidence>
<dbReference type="SUPFAM" id="SSF55811">
    <property type="entry name" value="Nudix"/>
    <property type="match status" value="1"/>
</dbReference>
<dbReference type="CDD" id="cd04685">
    <property type="entry name" value="NUDIX_Hydrolase"/>
    <property type="match status" value="1"/>
</dbReference>
<dbReference type="Pfam" id="PF00293">
    <property type="entry name" value="NUDIX"/>
    <property type="match status" value="1"/>
</dbReference>
<gene>
    <name evidence="5" type="ORF">GCM10023320_06830</name>
</gene>
<evidence type="ECO:0000256" key="3">
    <source>
        <dbReference type="ARBA" id="ARBA00022842"/>
    </source>
</evidence>
<comment type="caution">
    <text evidence="5">The sequence shown here is derived from an EMBL/GenBank/DDBJ whole genome shotgun (WGS) entry which is preliminary data.</text>
</comment>
<dbReference type="PANTHER" id="PTHR43046">
    <property type="entry name" value="GDP-MANNOSE MANNOSYL HYDROLASE"/>
    <property type="match status" value="1"/>
</dbReference>
<dbReference type="PANTHER" id="PTHR43046:SF12">
    <property type="entry name" value="GDP-MANNOSE MANNOSYL HYDROLASE"/>
    <property type="match status" value="1"/>
</dbReference>
<reference evidence="6" key="1">
    <citation type="journal article" date="2019" name="Int. J. Syst. Evol. Microbiol.">
        <title>The Global Catalogue of Microorganisms (GCM) 10K type strain sequencing project: providing services to taxonomists for standard genome sequencing and annotation.</title>
        <authorList>
            <consortium name="The Broad Institute Genomics Platform"/>
            <consortium name="The Broad Institute Genome Sequencing Center for Infectious Disease"/>
            <person name="Wu L."/>
            <person name="Ma J."/>
        </authorList>
    </citation>
    <scope>NUCLEOTIDE SEQUENCE [LARGE SCALE GENOMIC DNA]</scope>
    <source>
        <strain evidence="6">JCM 18302</strain>
    </source>
</reference>